<keyword evidence="2" id="KW-1185">Reference proteome</keyword>
<keyword evidence="1" id="KW-0614">Plasmid</keyword>
<dbReference type="KEGG" id="sniv:SFSGTM_32540"/>
<name>A0A809RLW5_9PROT</name>
<dbReference type="EMBL" id="AP021882">
    <property type="protein sequence ID" value="BBP02546.1"/>
    <property type="molecule type" value="Genomic_DNA"/>
</dbReference>
<sequence>MAQYTKKLIVNGDCVRDCILRSSKMNMTEVLSKRSVALLLAAFMCVSCSRETITAKSFIGKWKSTRLETPTYLYENGEWEIKTEDGVILQYGIWQYEHNKIIWIDKAGSGIETDANAVLSVTPQEFRVKENDGTTTTFSRLVQN</sequence>
<organism evidence="1 2">
    <name type="scientific">Sulfuriferula nivalis</name>
    <dbReference type="NCBI Taxonomy" id="2675298"/>
    <lineage>
        <taxon>Bacteria</taxon>
        <taxon>Pseudomonadati</taxon>
        <taxon>Pseudomonadota</taxon>
        <taxon>Betaproteobacteria</taxon>
        <taxon>Nitrosomonadales</taxon>
        <taxon>Sulfuricellaceae</taxon>
        <taxon>Sulfuriferula</taxon>
    </lineage>
</organism>
<dbReference type="Proteomes" id="UP000463939">
    <property type="component" value="Plasmid SGTM_pl1"/>
</dbReference>
<evidence type="ECO:0008006" key="3">
    <source>
        <dbReference type="Google" id="ProtNLM"/>
    </source>
</evidence>
<geneLocation type="plasmid" evidence="2">
    <name>sgtm_pl1 dna</name>
</geneLocation>
<protein>
    <recommendedName>
        <fullName evidence="3">Lipocalin-like domain-containing protein</fullName>
    </recommendedName>
</protein>
<reference evidence="2" key="1">
    <citation type="submission" date="2019-11" db="EMBL/GenBank/DDBJ databases">
        <title>Isolation and characterization of a novel species in the genus Sulfuriferula.</title>
        <authorList>
            <person name="Mochizuki J."/>
            <person name="Kojima H."/>
            <person name="Fukui M."/>
        </authorList>
    </citation>
    <scope>NUCLEOTIDE SEQUENCE [LARGE SCALE GENOMIC DNA]</scope>
    <source>
        <strain evidence="2">SGTM</strain>
        <plasmid evidence="2">sgtm_pl1 dna</plasmid>
    </source>
</reference>
<accession>A0A809RLW5</accession>
<dbReference type="AlphaFoldDB" id="A0A809RLW5"/>
<gene>
    <name evidence="1" type="ORF">SFSGTM_32540</name>
</gene>
<evidence type="ECO:0000313" key="2">
    <source>
        <dbReference type="Proteomes" id="UP000463939"/>
    </source>
</evidence>
<proteinExistence type="predicted"/>
<evidence type="ECO:0000313" key="1">
    <source>
        <dbReference type="EMBL" id="BBP02546.1"/>
    </source>
</evidence>